<proteinExistence type="predicted"/>
<keyword evidence="3" id="KW-0804">Transcription</keyword>
<evidence type="ECO:0000256" key="3">
    <source>
        <dbReference type="ARBA" id="ARBA00023163"/>
    </source>
</evidence>
<keyword evidence="6" id="KW-1185">Reference proteome</keyword>
<dbReference type="KEGG" id="gom:D7316_04940"/>
<dbReference type="Gene3D" id="1.10.10.10">
    <property type="entry name" value="Winged helix-like DNA-binding domain superfamily/Winged helix DNA-binding domain"/>
    <property type="match status" value="1"/>
</dbReference>
<dbReference type="InterPro" id="IPR000524">
    <property type="entry name" value="Tscrpt_reg_HTH_GntR"/>
</dbReference>
<evidence type="ECO:0000256" key="2">
    <source>
        <dbReference type="ARBA" id="ARBA00023125"/>
    </source>
</evidence>
<evidence type="ECO:0000259" key="4">
    <source>
        <dbReference type="PROSITE" id="PS50949"/>
    </source>
</evidence>
<dbReference type="SMART" id="SM00345">
    <property type="entry name" value="HTH_GNTR"/>
    <property type="match status" value="1"/>
</dbReference>
<dbReference type="GO" id="GO:0003677">
    <property type="term" value="F:DNA binding"/>
    <property type="evidence" value="ECO:0007669"/>
    <property type="project" value="UniProtKB-KW"/>
</dbReference>
<dbReference type="Gene3D" id="1.20.120.530">
    <property type="entry name" value="GntR ligand-binding domain-like"/>
    <property type="match status" value="1"/>
</dbReference>
<accession>A0A3G8JTS8</accession>
<sequence>MGPAASGETGGGDRMNSRMTDRLIAQLIETRSGNERANVLEELRRLILSGGAPPGAQIPPGEVADAFQVSPIPVREALKTLVGEGLVVHQRNAGYRVSQLSTDELREIYFVRGTLEQAALARAVERIDSDGLARARDRHVELVTAVKYNDRKAFHNISRDFHRELTAPCEMPRLLNMFEATWNLTEPFQVMRSVGSQTQQALNDDHAALLDSFAARDVDAVLRVAQVHHQRLESAIIETAAELDVRHDN</sequence>
<dbReference type="InterPro" id="IPR011711">
    <property type="entry name" value="GntR_C"/>
</dbReference>
<feature type="domain" description="HTH gntR-type" evidence="4">
    <location>
        <begin position="33"/>
        <end position="100"/>
    </location>
</feature>
<dbReference type="CDD" id="cd07377">
    <property type="entry name" value="WHTH_GntR"/>
    <property type="match status" value="1"/>
</dbReference>
<name>A0A3G8JTS8_9ACTN</name>
<dbReference type="PANTHER" id="PTHR43537">
    <property type="entry name" value="TRANSCRIPTIONAL REGULATOR, GNTR FAMILY"/>
    <property type="match status" value="1"/>
</dbReference>
<dbReference type="SMART" id="SM00895">
    <property type="entry name" value="FCD"/>
    <property type="match status" value="1"/>
</dbReference>
<organism evidence="5 6">
    <name type="scientific">Gordonia insulae</name>
    <dbReference type="NCBI Taxonomy" id="2420509"/>
    <lineage>
        <taxon>Bacteria</taxon>
        <taxon>Bacillati</taxon>
        <taxon>Actinomycetota</taxon>
        <taxon>Actinomycetes</taxon>
        <taxon>Mycobacteriales</taxon>
        <taxon>Gordoniaceae</taxon>
        <taxon>Gordonia</taxon>
    </lineage>
</organism>
<dbReference type="Pfam" id="PF00392">
    <property type="entry name" value="GntR"/>
    <property type="match status" value="1"/>
</dbReference>
<dbReference type="Proteomes" id="UP000271469">
    <property type="component" value="Chromosome"/>
</dbReference>
<dbReference type="InterPro" id="IPR036388">
    <property type="entry name" value="WH-like_DNA-bd_sf"/>
</dbReference>
<dbReference type="Pfam" id="PF07729">
    <property type="entry name" value="FCD"/>
    <property type="match status" value="1"/>
</dbReference>
<dbReference type="SUPFAM" id="SSF48008">
    <property type="entry name" value="GntR ligand-binding domain-like"/>
    <property type="match status" value="1"/>
</dbReference>
<evidence type="ECO:0000256" key="1">
    <source>
        <dbReference type="ARBA" id="ARBA00023015"/>
    </source>
</evidence>
<dbReference type="InterPro" id="IPR036390">
    <property type="entry name" value="WH_DNA-bd_sf"/>
</dbReference>
<evidence type="ECO:0000313" key="6">
    <source>
        <dbReference type="Proteomes" id="UP000271469"/>
    </source>
</evidence>
<reference evidence="5 6" key="1">
    <citation type="submission" date="2018-11" db="EMBL/GenBank/DDBJ databases">
        <title>Gordonia insulae sp. nov., isolated from an island soil.</title>
        <authorList>
            <person name="Kim Y.S."/>
            <person name="Kim S.B."/>
        </authorList>
    </citation>
    <scope>NUCLEOTIDE SEQUENCE [LARGE SCALE GENOMIC DNA]</scope>
    <source>
        <strain evidence="5 6">MMS17-SY073</strain>
    </source>
</reference>
<keyword evidence="2" id="KW-0238">DNA-binding</keyword>
<evidence type="ECO:0000313" key="5">
    <source>
        <dbReference type="EMBL" id="AZG48323.1"/>
    </source>
</evidence>
<dbReference type="GO" id="GO:0003700">
    <property type="term" value="F:DNA-binding transcription factor activity"/>
    <property type="evidence" value="ECO:0007669"/>
    <property type="project" value="InterPro"/>
</dbReference>
<keyword evidence="1" id="KW-0805">Transcription regulation</keyword>
<dbReference type="SUPFAM" id="SSF46785">
    <property type="entry name" value="Winged helix' DNA-binding domain"/>
    <property type="match status" value="1"/>
</dbReference>
<gene>
    <name evidence="5" type="primary">mcbR_2</name>
    <name evidence="5" type="ORF">D7316_04940</name>
</gene>
<protein>
    <submittedName>
        <fullName evidence="5">HTH-type transcriptional regulator McbR</fullName>
    </submittedName>
</protein>
<dbReference type="InterPro" id="IPR008920">
    <property type="entry name" value="TF_FadR/GntR_C"/>
</dbReference>
<dbReference type="EMBL" id="CP033972">
    <property type="protein sequence ID" value="AZG48323.1"/>
    <property type="molecule type" value="Genomic_DNA"/>
</dbReference>
<dbReference type="PROSITE" id="PS50949">
    <property type="entry name" value="HTH_GNTR"/>
    <property type="match status" value="1"/>
</dbReference>
<dbReference type="AlphaFoldDB" id="A0A3G8JTS8"/>
<dbReference type="PANTHER" id="PTHR43537:SF24">
    <property type="entry name" value="GLUCONATE OPERON TRANSCRIPTIONAL REPRESSOR"/>
    <property type="match status" value="1"/>
</dbReference>